<comment type="caution">
    <text evidence="1">The sequence shown here is derived from an EMBL/GenBank/DDBJ whole genome shotgun (WGS) entry which is preliminary data.</text>
</comment>
<evidence type="ECO:0000313" key="2">
    <source>
        <dbReference type="Proteomes" id="UP001211907"/>
    </source>
</evidence>
<reference evidence="1" key="1">
    <citation type="submission" date="2020-05" db="EMBL/GenBank/DDBJ databases">
        <title>Phylogenomic resolution of chytrid fungi.</title>
        <authorList>
            <person name="Stajich J.E."/>
            <person name="Amses K."/>
            <person name="Simmons R."/>
            <person name="Seto K."/>
            <person name="Myers J."/>
            <person name="Bonds A."/>
            <person name="Quandt C.A."/>
            <person name="Barry K."/>
            <person name="Liu P."/>
            <person name="Grigoriev I."/>
            <person name="Longcore J.E."/>
            <person name="James T.Y."/>
        </authorList>
    </citation>
    <scope>NUCLEOTIDE SEQUENCE</scope>
    <source>
        <strain evidence="1">JEL0513</strain>
    </source>
</reference>
<dbReference type="EMBL" id="JADGJH010001287">
    <property type="protein sequence ID" value="KAJ3115496.1"/>
    <property type="molecule type" value="Genomic_DNA"/>
</dbReference>
<dbReference type="Proteomes" id="UP001211907">
    <property type="component" value="Unassembled WGS sequence"/>
</dbReference>
<proteinExistence type="predicted"/>
<accession>A0AAD5SXA4</accession>
<protein>
    <recommendedName>
        <fullName evidence="3">F-box domain-containing protein</fullName>
    </recommendedName>
</protein>
<sequence>MLLSSGCQCRNPPCVCCIRGDVLLMLLFQVLQELSEYRHLLFQPPINLPERISEIQLQIEAKKHQQHPESFIMRPKHEPKTLQSMPPEILELIVELVDAADIIPLSHSMRYYHQSLSDVFKACKAVAEVCGRRNFAKIWPTFEYPRKDFRLSRQIYMEEAVAVFNLMKCLKKYGGDTAVATEDSYFFVDSASTLFPRLIQVDLETARYHTNDQNQLEPPNQITFDILMAYFPSHSHFAVLKVDARSFFCLPVTQNRFVTCATGKTIFSLVLVHVVQQPVHVLKNLGSILQLSKLEILRTTVGVYRIDYAEFPLLDILKTCEDLREIVFANTGSVLADKRWIRTVFLNLKFARPKFRKFVFRIQLARGFWEKFALVDNWSMNFVAHDHVVWEKYS</sequence>
<name>A0AAD5SXA4_9FUNG</name>
<evidence type="ECO:0008006" key="3">
    <source>
        <dbReference type="Google" id="ProtNLM"/>
    </source>
</evidence>
<organism evidence="1 2">
    <name type="scientific">Physocladia obscura</name>
    <dbReference type="NCBI Taxonomy" id="109957"/>
    <lineage>
        <taxon>Eukaryota</taxon>
        <taxon>Fungi</taxon>
        <taxon>Fungi incertae sedis</taxon>
        <taxon>Chytridiomycota</taxon>
        <taxon>Chytridiomycota incertae sedis</taxon>
        <taxon>Chytridiomycetes</taxon>
        <taxon>Chytridiales</taxon>
        <taxon>Chytriomycetaceae</taxon>
        <taxon>Physocladia</taxon>
    </lineage>
</organism>
<gene>
    <name evidence="1" type="ORF">HK100_001322</name>
</gene>
<keyword evidence="2" id="KW-1185">Reference proteome</keyword>
<evidence type="ECO:0000313" key="1">
    <source>
        <dbReference type="EMBL" id="KAJ3115496.1"/>
    </source>
</evidence>
<dbReference type="AlphaFoldDB" id="A0AAD5SXA4"/>